<dbReference type="PANTHER" id="PTHR22888:SF10">
    <property type="entry name" value="CYTOCHROME C OXIDASE SUBUNIT 2"/>
    <property type="match status" value="1"/>
</dbReference>
<evidence type="ECO:0000313" key="23">
    <source>
        <dbReference type="EMBL" id="AZK44898.1"/>
    </source>
</evidence>
<feature type="transmembrane region" description="Helical" evidence="19">
    <location>
        <begin position="90"/>
        <end position="111"/>
    </location>
</feature>
<dbReference type="GO" id="GO:0042773">
    <property type="term" value="P:ATP synthesis coupled electron transport"/>
    <property type="evidence" value="ECO:0007669"/>
    <property type="project" value="TreeGrafter"/>
</dbReference>
<dbReference type="Proteomes" id="UP000273145">
    <property type="component" value="Chromosome"/>
</dbReference>
<dbReference type="PROSITE" id="PS51007">
    <property type="entry name" value="CYTC"/>
    <property type="match status" value="1"/>
</dbReference>
<dbReference type="EMBL" id="CP034248">
    <property type="protein sequence ID" value="AZK44898.1"/>
    <property type="molecule type" value="Genomic_DNA"/>
</dbReference>
<dbReference type="InterPro" id="IPR011759">
    <property type="entry name" value="Cyt_c_oxidase_su2_TM_dom"/>
</dbReference>
<dbReference type="Pfam" id="PF02790">
    <property type="entry name" value="COX2_TM"/>
    <property type="match status" value="1"/>
</dbReference>
<dbReference type="EC" id="7.1.1.9" evidence="18"/>
<evidence type="ECO:0000259" key="20">
    <source>
        <dbReference type="PROSITE" id="PS50857"/>
    </source>
</evidence>
<dbReference type="CDD" id="cd04213">
    <property type="entry name" value="CuRO_CcO_Caa3_II"/>
    <property type="match status" value="1"/>
</dbReference>
<evidence type="ECO:0000256" key="1">
    <source>
        <dbReference type="ARBA" id="ARBA00004141"/>
    </source>
</evidence>
<gene>
    <name evidence="23" type="primary">coxB</name>
    <name evidence="23" type="ORF">EIM92_00730</name>
</gene>
<evidence type="ECO:0000256" key="10">
    <source>
        <dbReference type="ARBA" id="ARBA00022989"/>
    </source>
</evidence>
<dbReference type="PANTHER" id="PTHR22888">
    <property type="entry name" value="CYTOCHROME C OXIDASE, SUBUNIT II"/>
    <property type="match status" value="1"/>
</dbReference>
<dbReference type="InterPro" id="IPR002429">
    <property type="entry name" value="CcO_II-like_C"/>
</dbReference>
<keyword evidence="12 18" id="KW-0186">Copper</keyword>
<dbReference type="SUPFAM" id="SSF46626">
    <property type="entry name" value="Cytochrome c"/>
    <property type="match status" value="1"/>
</dbReference>
<dbReference type="OrthoDB" id="9781261at2"/>
<name>A0A3S8RPN5_9BACL</name>
<evidence type="ECO:0000259" key="21">
    <source>
        <dbReference type="PROSITE" id="PS50999"/>
    </source>
</evidence>
<dbReference type="RefSeq" id="WP_125081035.1">
    <property type="nucleotide sequence ID" value="NZ_CP034248.1"/>
</dbReference>
<dbReference type="Pfam" id="PF00034">
    <property type="entry name" value="Cytochrom_C"/>
    <property type="match status" value="1"/>
</dbReference>
<keyword evidence="8" id="KW-1278">Translocase</keyword>
<keyword evidence="7 16" id="KW-0479">Metal-binding</keyword>
<keyword evidence="10 19" id="KW-1133">Transmembrane helix</keyword>
<keyword evidence="13 19" id="KW-0472">Membrane</keyword>
<dbReference type="InterPro" id="IPR014222">
    <property type="entry name" value="Cyt_c_oxidase_su2"/>
</dbReference>
<dbReference type="Gene3D" id="2.60.40.420">
    <property type="entry name" value="Cupredoxins - blue copper proteins"/>
    <property type="match status" value="1"/>
</dbReference>
<evidence type="ECO:0000256" key="17">
    <source>
        <dbReference type="RuleBase" id="RU000456"/>
    </source>
</evidence>
<comment type="function">
    <text evidence="14 18">Subunits I and II form the functional core of the enzyme complex. Electrons originating in cytochrome c are transferred via heme a and Cu(A) to the binuclear center formed by heme a3 and Cu(B).</text>
</comment>
<dbReference type="KEGG" id="plen:EIM92_00730"/>
<dbReference type="PROSITE" id="PS50857">
    <property type="entry name" value="COX2_CUA"/>
    <property type="match status" value="1"/>
</dbReference>
<reference evidence="23 24" key="1">
    <citation type="submission" date="2018-11" db="EMBL/GenBank/DDBJ databases">
        <title>Genome sequencing of Paenibacillus lentus DSM25539(T).</title>
        <authorList>
            <person name="Kook J.-K."/>
            <person name="Park S.-N."/>
            <person name="Lim Y.K."/>
        </authorList>
    </citation>
    <scope>NUCLEOTIDE SEQUENCE [LARGE SCALE GENOMIC DNA]</scope>
    <source>
        <strain evidence="23 24">DSM 25539</strain>
    </source>
</reference>
<evidence type="ECO:0000256" key="19">
    <source>
        <dbReference type="SAM" id="Phobius"/>
    </source>
</evidence>
<evidence type="ECO:0000256" key="3">
    <source>
        <dbReference type="ARBA" id="ARBA00022448"/>
    </source>
</evidence>
<keyword evidence="3 17" id="KW-0813">Transport</keyword>
<dbReference type="GO" id="GO:0004129">
    <property type="term" value="F:cytochrome-c oxidase activity"/>
    <property type="evidence" value="ECO:0007669"/>
    <property type="project" value="UniProtKB-EC"/>
</dbReference>
<dbReference type="InterPro" id="IPR036909">
    <property type="entry name" value="Cyt_c-like_dom_sf"/>
</dbReference>
<keyword evidence="11 16" id="KW-0408">Iron</keyword>
<dbReference type="Gene3D" id="1.10.287.90">
    <property type="match status" value="1"/>
</dbReference>
<sequence length="352" mass="39135">MMKRWKAGKRLVPLFVGLMFLLSACGREDLSALRPQGPVAQGQFDLMKLAITIMLSVLVIVFGIAAYVLIKFRRKPGDKEMPKQVEGNHLLEIIWTGIPLILVLILAIATVQKVFAYGENYWEDKDAIRVKVTSHLFWWEFHYPDYDITTAQDLIIPTNKKIAFQLKTADVIHSFWVPSLGGKTDTNTEGTINTAWLEAEKEGVYLGKCAELCGPSHALMEFKVKAVSEEAFENWITAIKQPVEPIQDPALAEVFKTQCLSCHAVGDQGGPMGPNLTGIGNRETVAGILINEEGSNKPFPGKPVKDNLIEWMNDPQAIKPGNLMPSPKEDLGLTDEEIEGIAEYLANVKLQY</sequence>
<feature type="domain" description="Cytochrome c" evidence="22">
    <location>
        <begin position="246"/>
        <end position="349"/>
    </location>
</feature>
<comment type="cofactor">
    <cofactor evidence="18">
        <name>Cu cation</name>
        <dbReference type="ChEBI" id="CHEBI:23378"/>
    </cofactor>
    <text evidence="18">Binds a copper A center.</text>
</comment>
<dbReference type="SUPFAM" id="SSF81464">
    <property type="entry name" value="Cytochrome c oxidase subunit II-like, transmembrane region"/>
    <property type="match status" value="1"/>
</dbReference>
<evidence type="ECO:0000256" key="9">
    <source>
        <dbReference type="ARBA" id="ARBA00022982"/>
    </source>
</evidence>
<evidence type="ECO:0000256" key="16">
    <source>
        <dbReference type="PROSITE-ProRule" id="PRU00433"/>
    </source>
</evidence>
<evidence type="ECO:0000256" key="7">
    <source>
        <dbReference type="ARBA" id="ARBA00022723"/>
    </source>
</evidence>
<dbReference type="NCBIfam" id="TIGR02866">
    <property type="entry name" value="CoxB"/>
    <property type="match status" value="1"/>
</dbReference>
<keyword evidence="9 17" id="KW-0249">Electron transport</keyword>
<dbReference type="SUPFAM" id="SSF49503">
    <property type="entry name" value="Cupredoxins"/>
    <property type="match status" value="1"/>
</dbReference>
<evidence type="ECO:0000256" key="6">
    <source>
        <dbReference type="ARBA" id="ARBA00022692"/>
    </source>
</evidence>
<evidence type="ECO:0000256" key="18">
    <source>
        <dbReference type="RuleBase" id="RU004024"/>
    </source>
</evidence>
<keyword evidence="4 16" id="KW-0349">Heme</keyword>
<dbReference type="PROSITE" id="PS51257">
    <property type="entry name" value="PROKAR_LIPOPROTEIN"/>
    <property type="match status" value="1"/>
</dbReference>
<evidence type="ECO:0000256" key="4">
    <source>
        <dbReference type="ARBA" id="ARBA00022617"/>
    </source>
</evidence>
<dbReference type="InterPro" id="IPR036257">
    <property type="entry name" value="Cyt_c_oxidase_su2_TM_sf"/>
</dbReference>
<comment type="catalytic activity">
    <reaction evidence="15 18">
        <text>4 Fe(II)-[cytochrome c] + O2 + 8 H(+)(in) = 4 Fe(III)-[cytochrome c] + 2 H2O + 4 H(+)(out)</text>
        <dbReference type="Rhea" id="RHEA:11436"/>
        <dbReference type="Rhea" id="RHEA-COMP:10350"/>
        <dbReference type="Rhea" id="RHEA-COMP:14399"/>
        <dbReference type="ChEBI" id="CHEBI:15377"/>
        <dbReference type="ChEBI" id="CHEBI:15378"/>
        <dbReference type="ChEBI" id="CHEBI:15379"/>
        <dbReference type="ChEBI" id="CHEBI:29033"/>
        <dbReference type="ChEBI" id="CHEBI:29034"/>
        <dbReference type="EC" id="7.1.1.9"/>
    </reaction>
</comment>
<evidence type="ECO:0000256" key="8">
    <source>
        <dbReference type="ARBA" id="ARBA00022967"/>
    </source>
</evidence>
<keyword evidence="6 17" id="KW-0812">Transmembrane</keyword>
<dbReference type="PROSITE" id="PS50999">
    <property type="entry name" value="COX2_TM"/>
    <property type="match status" value="1"/>
</dbReference>
<proteinExistence type="inferred from homology"/>
<dbReference type="InterPro" id="IPR008972">
    <property type="entry name" value="Cupredoxin"/>
</dbReference>
<dbReference type="GO" id="GO:0005886">
    <property type="term" value="C:plasma membrane"/>
    <property type="evidence" value="ECO:0007669"/>
    <property type="project" value="UniProtKB-SubCell"/>
</dbReference>
<organism evidence="23 24">
    <name type="scientific">Paenibacillus lentus</name>
    <dbReference type="NCBI Taxonomy" id="1338368"/>
    <lineage>
        <taxon>Bacteria</taxon>
        <taxon>Bacillati</taxon>
        <taxon>Bacillota</taxon>
        <taxon>Bacilli</taxon>
        <taxon>Bacillales</taxon>
        <taxon>Paenibacillaceae</taxon>
        <taxon>Paenibacillus</taxon>
    </lineage>
</organism>
<comment type="subcellular location">
    <subcellularLocation>
        <location evidence="17">Cell membrane</location>
        <topology evidence="17">Multi-pass membrane protein</topology>
    </subcellularLocation>
    <subcellularLocation>
        <location evidence="1">Membrane</location>
        <topology evidence="1">Multi-pass membrane protein</topology>
    </subcellularLocation>
</comment>
<evidence type="ECO:0000256" key="13">
    <source>
        <dbReference type="ARBA" id="ARBA00023136"/>
    </source>
</evidence>
<dbReference type="GO" id="GO:0020037">
    <property type="term" value="F:heme binding"/>
    <property type="evidence" value="ECO:0007669"/>
    <property type="project" value="InterPro"/>
</dbReference>
<keyword evidence="24" id="KW-1185">Reference proteome</keyword>
<evidence type="ECO:0000256" key="14">
    <source>
        <dbReference type="ARBA" id="ARBA00024688"/>
    </source>
</evidence>
<dbReference type="AlphaFoldDB" id="A0A3S8RPN5"/>
<dbReference type="InterPro" id="IPR001505">
    <property type="entry name" value="Copper_CuA"/>
</dbReference>
<dbReference type="InterPro" id="IPR009056">
    <property type="entry name" value="Cyt_c-like_dom"/>
</dbReference>
<dbReference type="PROSITE" id="PS00078">
    <property type="entry name" value="COX2"/>
    <property type="match status" value="1"/>
</dbReference>
<keyword evidence="23" id="KW-0560">Oxidoreductase</keyword>
<dbReference type="PRINTS" id="PR01166">
    <property type="entry name" value="CYCOXIDASEII"/>
</dbReference>
<evidence type="ECO:0000256" key="5">
    <source>
        <dbReference type="ARBA" id="ARBA00022660"/>
    </source>
</evidence>
<dbReference type="GO" id="GO:0005507">
    <property type="term" value="F:copper ion binding"/>
    <property type="evidence" value="ECO:0007669"/>
    <property type="project" value="InterPro"/>
</dbReference>
<feature type="domain" description="Cytochrome oxidase subunit II copper A binding" evidence="20">
    <location>
        <begin position="125"/>
        <end position="238"/>
    </location>
</feature>
<evidence type="ECO:0000256" key="15">
    <source>
        <dbReference type="ARBA" id="ARBA00047816"/>
    </source>
</evidence>
<feature type="domain" description="Cytochrome oxidase subunit II transmembrane region profile" evidence="21">
    <location>
        <begin position="24"/>
        <end position="121"/>
    </location>
</feature>
<evidence type="ECO:0000313" key="24">
    <source>
        <dbReference type="Proteomes" id="UP000273145"/>
    </source>
</evidence>
<feature type="transmembrane region" description="Helical" evidence="19">
    <location>
        <begin position="50"/>
        <end position="70"/>
    </location>
</feature>
<dbReference type="InterPro" id="IPR034236">
    <property type="entry name" value="CuRO_CcO_Caa3_II"/>
</dbReference>
<accession>A0A3S8RPN5</accession>
<protein>
    <recommendedName>
        <fullName evidence="18">Cytochrome c oxidase subunit 2</fullName>
        <ecNumber evidence="18">7.1.1.9</ecNumber>
    </recommendedName>
</protein>
<evidence type="ECO:0000256" key="11">
    <source>
        <dbReference type="ARBA" id="ARBA00023004"/>
    </source>
</evidence>
<evidence type="ECO:0000256" key="12">
    <source>
        <dbReference type="ARBA" id="ARBA00023008"/>
    </source>
</evidence>
<dbReference type="Pfam" id="PF00116">
    <property type="entry name" value="COX2"/>
    <property type="match status" value="1"/>
</dbReference>
<evidence type="ECO:0000256" key="2">
    <source>
        <dbReference type="ARBA" id="ARBA00007866"/>
    </source>
</evidence>
<comment type="similarity">
    <text evidence="2 17">Belongs to the cytochrome c oxidase subunit 2 family.</text>
</comment>
<evidence type="ECO:0000259" key="22">
    <source>
        <dbReference type="PROSITE" id="PS51007"/>
    </source>
</evidence>
<dbReference type="GO" id="GO:0016491">
    <property type="term" value="F:oxidoreductase activity"/>
    <property type="evidence" value="ECO:0007669"/>
    <property type="project" value="UniProtKB-KW"/>
</dbReference>
<dbReference type="InterPro" id="IPR045187">
    <property type="entry name" value="CcO_II"/>
</dbReference>
<keyword evidence="5 17" id="KW-0679">Respiratory chain</keyword>